<dbReference type="OrthoDB" id="9429503at2"/>
<dbReference type="Proteomes" id="UP000198575">
    <property type="component" value="Unassembled WGS sequence"/>
</dbReference>
<dbReference type="EMBL" id="FOVF01000002">
    <property type="protein sequence ID" value="SFN02853.1"/>
    <property type="molecule type" value="Genomic_DNA"/>
</dbReference>
<organism evidence="1 2">
    <name type="scientific">Dokdonella immobilis</name>
    <dbReference type="NCBI Taxonomy" id="578942"/>
    <lineage>
        <taxon>Bacteria</taxon>
        <taxon>Pseudomonadati</taxon>
        <taxon>Pseudomonadota</taxon>
        <taxon>Gammaproteobacteria</taxon>
        <taxon>Lysobacterales</taxon>
        <taxon>Rhodanobacteraceae</taxon>
        <taxon>Dokdonella</taxon>
    </lineage>
</organism>
<gene>
    <name evidence="1" type="ORF">SAMN05216289_102268</name>
</gene>
<dbReference type="AlphaFoldDB" id="A0A1I4VP21"/>
<evidence type="ECO:0000313" key="2">
    <source>
        <dbReference type="Proteomes" id="UP000198575"/>
    </source>
</evidence>
<protein>
    <submittedName>
        <fullName evidence="1">Uncharacterized protein</fullName>
    </submittedName>
</protein>
<keyword evidence="2" id="KW-1185">Reference proteome</keyword>
<name>A0A1I4VP21_9GAMM</name>
<accession>A0A1I4VP21</accession>
<evidence type="ECO:0000313" key="1">
    <source>
        <dbReference type="EMBL" id="SFN02853.1"/>
    </source>
</evidence>
<dbReference type="RefSeq" id="WP_139224829.1">
    <property type="nucleotide sequence ID" value="NZ_FOVF01000002.1"/>
</dbReference>
<feature type="non-terminal residue" evidence="1">
    <location>
        <position position="104"/>
    </location>
</feature>
<reference evidence="1 2" key="1">
    <citation type="submission" date="2016-10" db="EMBL/GenBank/DDBJ databases">
        <authorList>
            <person name="de Groot N.N."/>
        </authorList>
    </citation>
    <scope>NUCLEOTIDE SEQUENCE [LARGE SCALE GENOMIC DNA]</scope>
    <source>
        <strain evidence="1 2">CGMCC 1.7659</strain>
    </source>
</reference>
<sequence>MSLGLRELDSSQFNATFAPPMRDVTSSAEEVVSIWPYAEEAMAHEFPGVETSNWNVEYVYEDPSGSWQHVLINTEIQNAYLVVVIDINAESILGYHFLNLNEKY</sequence>
<proteinExistence type="predicted"/>